<dbReference type="Proteomes" id="UP000003167">
    <property type="component" value="Unassembled WGS sequence"/>
</dbReference>
<dbReference type="PATRIC" id="fig|999422.3.peg.930"/>
<keyword evidence="3" id="KW-1185">Reference proteome</keyword>
<dbReference type="AlphaFoldDB" id="H1HL60"/>
<proteinExistence type="predicted"/>
<dbReference type="STRING" id="999422.HMPREF9944_00904"/>
<dbReference type="HOGENOM" id="CLU_158612_0_0_10"/>
<evidence type="ECO:0000313" key="3">
    <source>
        <dbReference type="Proteomes" id="UP000003167"/>
    </source>
</evidence>
<sequence>MLAETRVISYFCDCNTINDNHMKKILILAIVLATGLTACNNHSKNTAQQPAVKVEEQPVDTAFLKANAGEYRSYDGSQKIILGADGSVKCVKLNSNYTTWRLLEKDSTTAYIALSREGLDHPVTVSVAMDLKEKSIVVDNETYRKPTKPKKHTPALPKGRK</sequence>
<feature type="compositionally biased region" description="Basic residues" evidence="1">
    <location>
        <begin position="145"/>
        <end position="161"/>
    </location>
</feature>
<evidence type="ECO:0000313" key="2">
    <source>
        <dbReference type="EMBL" id="EHO72524.1"/>
    </source>
</evidence>
<reference evidence="2 3" key="1">
    <citation type="submission" date="2011-12" db="EMBL/GenBank/DDBJ databases">
        <title>The Genome Sequence of Prevotella maculosa OT 289.</title>
        <authorList>
            <consortium name="The Broad Institute Genome Sequencing Platform"/>
            <person name="Earl A."/>
            <person name="Ward D."/>
            <person name="Feldgarden M."/>
            <person name="Gevers D."/>
            <person name="Izard J."/>
            <person name="Blanton J.M."/>
            <person name="Mathney J."/>
            <person name="Tanner A.C."/>
            <person name="Dewhirst F.E."/>
            <person name="Young S.K."/>
            <person name="Zeng Q."/>
            <person name="Gargeya S."/>
            <person name="Fitzgerald M."/>
            <person name="Haas B."/>
            <person name="Abouelleil A."/>
            <person name="Alvarado L."/>
            <person name="Arachchi H.M."/>
            <person name="Berlin A."/>
            <person name="Chapman S.B."/>
            <person name="Gearin G."/>
            <person name="Goldberg J."/>
            <person name="Griggs A."/>
            <person name="Gujja S."/>
            <person name="Hansen M."/>
            <person name="Heiman D."/>
            <person name="Howarth C."/>
            <person name="Larimer J."/>
            <person name="Lui A."/>
            <person name="MacDonald P.J.P."/>
            <person name="McCowen C."/>
            <person name="Montmayeur A."/>
            <person name="Murphy C."/>
            <person name="Neiman D."/>
            <person name="Pearson M."/>
            <person name="Priest M."/>
            <person name="Roberts A."/>
            <person name="Saif S."/>
            <person name="Shea T."/>
            <person name="Sisk P."/>
            <person name="Stolte C."/>
            <person name="Sykes S."/>
            <person name="Wortman J."/>
            <person name="Nusbaum C."/>
            <person name="Birren B."/>
        </authorList>
    </citation>
    <scope>NUCLEOTIDE SEQUENCE [LARGE SCALE GENOMIC DNA]</scope>
    <source>
        <strain evidence="2 3">OT 289</strain>
    </source>
</reference>
<accession>H1HL60</accession>
<gene>
    <name evidence="2" type="ORF">HMPREF9944_00904</name>
</gene>
<protein>
    <submittedName>
        <fullName evidence="2">Uncharacterized protein</fullName>
    </submittedName>
</protein>
<comment type="caution">
    <text evidence="2">The sequence shown here is derived from an EMBL/GenBank/DDBJ whole genome shotgun (WGS) entry which is preliminary data.</text>
</comment>
<feature type="region of interest" description="Disordered" evidence="1">
    <location>
        <begin position="140"/>
        <end position="161"/>
    </location>
</feature>
<evidence type="ECO:0000256" key="1">
    <source>
        <dbReference type="SAM" id="MobiDB-lite"/>
    </source>
</evidence>
<dbReference type="EMBL" id="AGEK01000017">
    <property type="protein sequence ID" value="EHO72524.1"/>
    <property type="molecule type" value="Genomic_DNA"/>
</dbReference>
<name>H1HL60_9BACT</name>
<organism evidence="2 3">
    <name type="scientific">Segatella maculosa OT 289</name>
    <dbReference type="NCBI Taxonomy" id="999422"/>
    <lineage>
        <taxon>Bacteria</taxon>
        <taxon>Pseudomonadati</taxon>
        <taxon>Bacteroidota</taxon>
        <taxon>Bacteroidia</taxon>
        <taxon>Bacteroidales</taxon>
        <taxon>Prevotellaceae</taxon>
        <taxon>Segatella</taxon>
    </lineage>
</organism>